<reference evidence="2" key="2">
    <citation type="journal article" date="2021" name="PeerJ">
        <title>Extensive microbial diversity within the chicken gut microbiome revealed by metagenomics and culture.</title>
        <authorList>
            <person name="Gilroy R."/>
            <person name="Ravi A."/>
            <person name="Getino M."/>
            <person name="Pursley I."/>
            <person name="Horton D.L."/>
            <person name="Alikhan N.F."/>
            <person name="Baker D."/>
            <person name="Gharbi K."/>
            <person name="Hall N."/>
            <person name="Watson M."/>
            <person name="Adriaenssens E.M."/>
            <person name="Foster-Nyarko E."/>
            <person name="Jarju S."/>
            <person name="Secka A."/>
            <person name="Antonio M."/>
            <person name="Oren A."/>
            <person name="Chaudhuri R.R."/>
            <person name="La Ragione R."/>
            <person name="Hildebrand F."/>
            <person name="Pallen M.J."/>
        </authorList>
    </citation>
    <scope>NUCLEOTIDE SEQUENCE</scope>
    <source>
        <strain evidence="2">6276</strain>
    </source>
</reference>
<keyword evidence="1" id="KW-0472">Membrane</keyword>
<keyword evidence="1" id="KW-0812">Transmembrane</keyword>
<dbReference type="Proteomes" id="UP000823928">
    <property type="component" value="Unassembled WGS sequence"/>
</dbReference>
<comment type="caution">
    <text evidence="2">The sequence shown here is derived from an EMBL/GenBank/DDBJ whole genome shotgun (WGS) entry which is preliminary data.</text>
</comment>
<feature type="transmembrane region" description="Helical" evidence="1">
    <location>
        <begin position="381"/>
        <end position="401"/>
    </location>
</feature>
<evidence type="ECO:0000256" key="1">
    <source>
        <dbReference type="SAM" id="Phobius"/>
    </source>
</evidence>
<feature type="transmembrane region" description="Helical" evidence="1">
    <location>
        <begin position="220"/>
        <end position="238"/>
    </location>
</feature>
<name>A0A9D1EXS5_9BACT</name>
<organism evidence="2 3">
    <name type="scientific">Candidatus Scatousia excrementigallinarum</name>
    <dbReference type="NCBI Taxonomy" id="2840935"/>
    <lineage>
        <taxon>Bacteria</taxon>
        <taxon>Candidatus Scatousia</taxon>
    </lineage>
</organism>
<dbReference type="EMBL" id="DVIU01000067">
    <property type="protein sequence ID" value="HIS35619.1"/>
    <property type="molecule type" value="Genomic_DNA"/>
</dbReference>
<protein>
    <submittedName>
        <fullName evidence="2">Uncharacterized protein</fullName>
    </submittedName>
</protein>
<feature type="transmembrane region" description="Helical" evidence="1">
    <location>
        <begin position="58"/>
        <end position="79"/>
    </location>
</feature>
<evidence type="ECO:0000313" key="2">
    <source>
        <dbReference type="EMBL" id="HIS35619.1"/>
    </source>
</evidence>
<accession>A0A9D1EXS5</accession>
<evidence type="ECO:0000313" key="3">
    <source>
        <dbReference type="Proteomes" id="UP000823928"/>
    </source>
</evidence>
<proteinExistence type="predicted"/>
<dbReference type="AlphaFoldDB" id="A0A9D1EXS5"/>
<reference evidence="2" key="1">
    <citation type="submission" date="2020-10" db="EMBL/GenBank/DDBJ databases">
        <authorList>
            <person name="Gilroy R."/>
        </authorList>
    </citation>
    <scope>NUCLEOTIDE SEQUENCE</scope>
    <source>
        <strain evidence="2">6276</strain>
    </source>
</reference>
<sequence>MKINTNTAADKVPFKGFYEATRTVQENTLLNRGIIDMCGCALPQAVMSNNKDEAIERLTMSGIYFCISALTPFIMLPFFNKRFLSSSGIVKDLKGAEKNIIKVSKKYLTGDSKLLIDGIRETAVKLDSGAHNKNRQAFEKILSRYKGKEDELREKLIKVHKNVFTADFLTTALMNCATPYITTELTEKRTHKKGFSAAFDMVDQQNFDEKKYEAAKKKKMFASALVATATPLIAPRLIMKHITAPKGALKKYAENFNYYQGMFMSKTMYALMWALCDYPSLIIGSRDKLERKDRAIRGAALFAMFFGGDFLINNTTGRLIDKFAGTKIIDRKPSSQNLKGKERLKQFFKDFKCLPRNFSDMDLIDASPKVINKTKKYGLGLYWFSLLANCGLIGFALPAVLNRMLRKSIKKDSIQKSPSIDTNQ</sequence>
<keyword evidence="1" id="KW-1133">Transmembrane helix</keyword>
<gene>
    <name evidence="2" type="ORF">IAC10_03180</name>
</gene>
<feature type="transmembrane region" description="Helical" evidence="1">
    <location>
        <begin position="295"/>
        <end position="312"/>
    </location>
</feature>